<evidence type="ECO:0000313" key="2">
    <source>
        <dbReference type="Proteomes" id="UP000003577"/>
    </source>
</evidence>
<dbReference type="HOGENOM" id="CLU_3407670_0_0_9"/>
<dbReference type="Proteomes" id="UP000003577">
    <property type="component" value="Unassembled WGS sequence"/>
</dbReference>
<evidence type="ECO:0000313" key="1">
    <source>
        <dbReference type="EMBL" id="EDK22949.1"/>
    </source>
</evidence>
<proteinExistence type="predicted"/>
<comment type="caution">
    <text evidence="1">The sequence shown here is derived from an EMBL/GenBank/DDBJ whole genome shotgun (WGS) entry which is preliminary data.</text>
</comment>
<gene>
    <name evidence="1" type="ORF">RUMTOR_02892</name>
</gene>
<feature type="non-terminal residue" evidence="1">
    <location>
        <position position="30"/>
    </location>
</feature>
<accession>A5KRJ7</accession>
<name>A5KRJ7_9FIRM</name>
<reference evidence="1 2" key="1">
    <citation type="submission" date="2007-03" db="EMBL/GenBank/DDBJ databases">
        <authorList>
            <person name="Fulton L."/>
            <person name="Clifton S."/>
            <person name="Fulton B."/>
            <person name="Xu J."/>
            <person name="Minx P."/>
            <person name="Pepin K.H."/>
            <person name="Johnson M."/>
            <person name="Thiruvilangam P."/>
            <person name="Bhonagiri V."/>
            <person name="Nash W.E."/>
            <person name="Mardis E.R."/>
            <person name="Wilson R.K."/>
        </authorList>
    </citation>
    <scope>NUCLEOTIDE SEQUENCE [LARGE SCALE GENOMIC DNA]</scope>
    <source>
        <strain evidence="1 2">ATCC 27756</strain>
    </source>
</reference>
<dbReference type="AlphaFoldDB" id="A5KRJ7"/>
<dbReference type="EMBL" id="AAVP02000044">
    <property type="protein sequence ID" value="EDK22949.1"/>
    <property type="molecule type" value="Genomic_DNA"/>
</dbReference>
<sequence length="30" mass="3286">MKRSEAYVTAVDILYDDRVLFVNGPASTPG</sequence>
<reference evidence="1 2" key="2">
    <citation type="submission" date="2007-04" db="EMBL/GenBank/DDBJ databases">
        <title>Draft genome sequence of Ruminococcus torques (ATCC 27756).</title>
        <authorList>
            <person name="Sudarsanam P."/>
            <person name="Ley R."/>
            <person name="Guruge J."/>
            <person name="Turnbaugh P.J."/>
            <person name="Mahowald M."/>
            <person name="Liep D."/>
            <person name="Gordon J."/>
        </authorList>
    </citation>
    <scope>NUCLEOTIDE SEQUENCE [LARGE SCALE GENOMIC DNA]</scope>
    <source>
        <strain evidence="1 2">ATCC 27756</strain>
    </source>
</reference>
<dbReference type="PaxDb" id="411460-RUMTOR_02892"/>
<organism evidence="1 2">
    <name type="scientific">[Ruminococcus] torques ATCC 27756</name>
    <dbReference type="NCBI Taxonomy" id="411460"/>
    <lineage>
        <taxon>Bacteria</taxon>
        <taxon>Bacillati</taxon>
        <taxon>Bacillota</taxon>
        <taxon>Clostridia</taxon>
        <taxon>Lachnospirales</taxon>
        <taxon>Lachnospiraceae</taxon>
        <taxon>Mediterraneibacter</taxon>
    </lineage>
</organism>
<protein>
    <submittedName>
        <fullName evidence="1">Uncharacterized protein</fullName>
    </submittedName>
</protein>